<dbReference type="Gene3D" id="2.60.120.10">
    <property type="entry name" value="Jelly Rolls"/>
    <property type="match status" value="1"/>
</dbReference>
<evidence type="ECO:0000313" key="4">
    <source>
        <dbReference type="EMBL" id="KAJ9138380.1"/>
    </source>
</evidence>
<dbReference type="InterPro" id="IPR013096">
    <property type="entry name" value="Cupin_2"/>
</dbReference>
<dbReference type="AlphaFoldDB" id="A0AA38VPC9"/>
<evidence type="ECO:0000259" key="3">
    <source>
        <dbReference type="Pfam" id="PF07883"/>
    </source>
</evidence>
<dbReference type="InterPro" id="IPR014710">
    <property type="entry name" value="RmlC-like_jellyroll"/>
</dbReference>
<accession>A0AA38VPC9</accession>
<sequence>MAPSATEPAVEATQGFYSKLKTSVSTKASLEQAIREKDLVPLWNIGGPSTPVGPPGKHIPAVWKYDDTKSLLLRAADIVDPREAERRAVLMINPGPKHTPFTLHCLLAAHQLILPGERAVCHRHTPFAVRFLIEGDAGYTAISGKKMYMKPGDLIITPVWNWHDHGNEGTNNVIWLDGLNIPLFKHIPVDFTEHHLEEYGVDTHESKTASDSEAADMKFPWSKTQARLDAPGGDYSSLEYLLPSGKSVSTTIGAYAHRIAAGKASPPVQETAGNIFQVHAGRGYTEVTSPAGETTRLGWGRGDSFTVPPWHMFQNFAEEGEDAYLFGFSDRPMQVNLGFWRAKE</sequence>
<dbReference type="InterPro" id="IPR047183">
    <property type="entry name" value="GDO-like"/>
</dbReference>
<evidence type="ECO:0000256" key="1">
    <source>
        <dbReference type="ARBA" id="ARBA00022964"/>
    </source>
</evidence>
<reference evidence="4" key="1">
    <citation type="submission" date="2022-07" db="EMBL/GenBank/DDBJ databases">
        <title>Fungi with potential for degradation of polypropylene.</title>
        <authorList>
            <person name="Gostincar C."/>
        </authorList>
    </citation>
    <scope>NUCLEOTIDE SEQUENCE</scope>
    <source>
        <strain evidence="4">EXF-13308</strain>
    </source>
</reference>
<protein>
    <submittedName>
        <fullName evidence="4">RmlC-like cupin</fullName>
    </submittedName>
</protein>
<comment type="caution">
    <text evidence="4">The sequence shown here is derived from an EMBL/GenBank/DDBJ whole genome shotgun (WGS) entry which is preliminary data.</text>
</comment>
<dbReference type="PANTHER" id="PTHR41517">
    <property type="entry name" value="1,2-DIOXYGENASE PROTEIN-RELATED"/>
    <property type="match status" value="1"/>
</dbReference>
<evidence type="ECO:0000313" key="5">
    <source>
        <dbReference type="Proteomes" id="UP001174694"/>
    </source>
</evidence>
<dbReference type="PANTHER" id="PTHR41517:SF1">
    <property type="entry name" value="CUPIN"/>
    <property type="match status" value="1"/>
</dbReference>
<keyword evidence="5" id="KW-1185">Reference proteome</keyword>
<proteinExistence type="predicted"/>
<feature type="domain" description="Cupin type-2" evidence="3">
    <location>
        <begin position="111"/>
        <end position="177"/>
    </location>
</feature>
<gene>
    <name evidence="4" type="ORF">NKR23_g8532</name>
</gene>
<evidence type="ECO:0000256" key="2">
    <source>
        <dbReference type="ARBA" id="ARBA00023002"/>
    </source>
</evidence>
<name>A0AA38VPC9_9PEZI</name>
<organism evidence="4 5">
    <name type="scientific">Pleurostoma richardsiae</name>
    <dbReference type="NCBI Taxonomy" id="41990"/>
    <lineage>
        <taxon>Eukaryota</taxon>
        <taxon>Fungi</taxon>
        <taxon>Dikarya</taxon>
        <taxon>Ascomycota</taxon>
        <taxon>Pezizomycotina</taxon>
        <taxon>Sordariomycetes</taxon>
        <taxon>Sordariomycetidae</taxon>
        <taxon>Calosphaeriales</taxon>
        <taxon>Pleurostomataceae</taxon>
        <taxon>Pleurostoma</taxon>
    </lineage>
</organism>
<keyword evidence="2" id="KW-0560">Oxidoreductase</keyword>
<dbReference type="SUPFAM" id="SSF51182">
    <property type="entry name" value="RmlC-like cupins"/>
    <property type="match status" value="1"/>
</dbReference>
<dbReference type="Proteomes" id="UP001174694">
    <property type="component" value="Unassembled WGS sequence"/>
</dbReference>
<dbReference type="Pfam" id="PF07883">
    <property type="entry name" value="Cupin_2"/>
    <property type="match status" value="1"/>
</dbReference>
<dbReference type="InterPro" id="IPR011051">
    <property type="entry name" value="RmlC_Cupin_sf"/>
</dbReference>
<dbReference type="EMBL" id="JANBVO010000030">
    <property type="protein sequence ID" value="KAJ9138380.1"/>
    <property type="molecule type" value="Genomic_DNA"/>
</dbReference>
<keyword evidence="1" id="KW-0223">Dioxygenase</keyword>
<dbReference type="CDD" id="cd02216">
    <property type="entry name" value="cupin_GDO-like_N"/>
    <property type="match status" value="1"/>
</dbReference>
<dbReference type="GO" id="GO:0051213">
    <property type="term" value="F:dioxygenase activity"/>
    <property type="evidence" value="ECO:0007669"/>
    <property type="project" value="UniProtKB-KW"/>
</dbReference>